<dbReference type="InterPro" id="IPR011711">
    <property type="entry name" value="GntR_C"/>
</dbReference>
<dbReference type="Pfam" id="PF00392">
    <property type="entry name" value="GntR"/>
    <property type="match status" value="1"/>
</dbReference>
<dbReference type="OrthoDB" id="8066003at2"/>
<evidence type="ECO:0000256" key="1">
    <source>
        <dbReference type="ARBA" id="ARBA00023015"/>
    </source>
</evidence>
<keyword evidence="6" id="KW-1185">Reference proteome</keyword>
<gene>
    <name evidence="5" type="ORF">CAL29_14550</name>
</gene>
<dbReference type="Pfam" id="PF07729">
    <property type="entry name" value="FCD"/>
    <property type="match status" value="1"/>
</dbReference>
<dbReference type="InterPro" id="IPR036390">
    <property type="entry name" value="WH_DNA-bd_sf"/>
</dbReference>
<protein>
    <submittedName>
        <fullName evidence="5">GntR family transcriptional regulator</fullName>
    </submittedName>
</protein>
<dbReference type="PANTHER" id="PTHR43537">
    <property type="entry name" value="TRANSCRIPTIONAL REGULATOR, GNTR FAMILY"/>
    <property type="match status" value="1"/>
</dbReference>
<dbReference type="SUPFAM" id="SSF46785">
    <property type="entry name" value="Winged helix' DNA-binding domain"/>
    <property type="match status" value="1"/>
</dbReference>
<feature type="domain" description="HTH gntR-type" evidence="4">
    <location>
        <begin position="8"/>
        <end position="77"/>
    </location>
</feature>
<dbReference type="Gene3D" id="1.20.120.530">
    <property type="entry name" value="GntR ligand-binding domain-like"/>
    <property type="match status" value="1"/>
</dbReference>
<evidence type="ECO:0000313" key="5">
    <source>
        <dbReference type="EMBL" id="OZI34704.1"/>
    </source>
</evidence>
<dbReference type="EMBL" id="NEVM01000002">
    <property type="protein sequence ID" value="OZI34704.1"/>
    <property type="molecule type" value="Genomic_DNA"/>
</dbReference>
<dbReference type="PROSITE" id="PS50949">
    <property type="entry name" value="HTH_GNTR"/>
    <property type="match status" value="1"/>
</dbReference>
<keyword evidence="2" id="KW-0238">DNA-binding</keyword>
<reference evidence="6" key="1">
    <citation type="submission" date="2017-05" db="EMBL/GenBank/DDBJ databases">
        <title>Complete and WGS of Bordetella genogroups.</title>
        <authorList>
            <person name="Spilker T."/>
            <person name="Lipuma J."/>
        </authorList>
    </citation>
    <scope>NUCLEOTIDE SEQUENCE [LARGE SCALE GENOMIC DNA]</scope>
    <source>
        <strain evidence="6">AU16122</strain>
    </source>
</reference>
<dbReference type="Proteomes" id="UP000216020">
    <property type="component" value="Unassembled WGS sequence"/>
</dbReference>
<keyword evidence="3" id="KW-0804">Transcription</keyword>
<comment type="caution">
    <text evidence="5">The sequence shown here is derived from an EMBL/GenBank/DDBJ whole genome shotgun (WGS) entry which is preliminary data.</text>
</comment>
<name>A0A261SBD3_9BORD</name>
<sequence length="235" mass="26391">MVRETNPDVGRTRVFDAVNEHLKSLREGLTEPVRIGEEALAEQLGVSRTPVREALIRLDGMGMVRLRPGRGALLMPVTDAEYLEWLQIREHLEGLATREAALNASGRDVEQLRAIFAPFQAPSGRSGEKGDRGRDREGDEAYAEANVLFHKEIMRLSGNGLLARIWESFGHRQTSARRQVIARLQRRDQSLNDHLEIIEAIHRRDPDAAESLARAHVRAILDAVKQSLEPSHSFS</sequence>
<proteinExistence type="predicted"/>
<dbReference type="SMART" id="SM00895">
    <property type="entry name" value="FCD"/>
    <property type="match status" value="1"/>
</dbReference>
<keyword evidence="1" id="KW-0805">Transcription regulation</keyword>
<evidence type="ECO:0000259" key="4">
    <source>
        <dbReference type="PROSITE" id="PS50949"/>
    </source>
</evidence>
<organism evidence="5 6">
    <name type="scientific">Bordetella genomosp. 10</name>
    <dbReference type="NCBI Taxonomy" id="1416804"/>
    <lineage>
        <taxon>Bacteria</taxon>
        <taxon>Pseudomonadati</taxon>
        <taxon>Pseudomonadota</taxon>
        <taxon>Betaproteobacteria</taxon>
        <taxon>Burkholderiales</taxon>
        <taxon>Alcaligenaceae</taxon>
        <taxon>Bordetella</taxon>
    </lineage>
</organism>
<evidence type="ECO:0000256" key="3">
    <source>
        <dbReference type="ARBA" id="ARBA00023163"/>
    </source>
</evidence>
<evidence type="ECO:0000256" key="2">
    <source>
        <dbReference type="ARBA" id="ARBA00023125"/>
    </source>
</evidence>
<dbReference type="RefSeq" id="WP_094853695.1">
    <property type="nucleotide sequence ID" value="NZ_NEVM01000002.1"/>
</dbReference>
<dbReference type="InterPro" id="IPR036388">
    <property type="entry name" value="WH-like_DNA-bd_sf"/>
</dbReference>
<dbReference type="PRINTS" id="PR00035">
    <property type="entry name" value="HTHGNTR"/>
</dbReference>
<dbReference type="GO" id="GO:0003677">
    <property type="term" value="F:DNA binding"/>
    <property type="evidence" value="ECO:0007669"/>
    <property type="project" value="UniProtKB-KW"/>
</dbReference>
<dbReference type="SUPFAM" id="SSF48008">
    <property type="entry name" value="GntR ligand-binding domain-like"/>
    <property type="match status" value="1"/>
</dbReference>
<dbReference type="InterPro" id="IPR008920">
    <property type="entry name" value="TF_FadR/GntR_C"/>
</dbReference>
<dbReference type="SMART" id="SM00345">
    <property type="entry name" value="HTH_GNTR"/>
    <property type="match status" value="1"/>
</dbReference>
<accession>A0A261SBD3</accession>
<dbReference type="InterPro" id="IPR000524">
    <property type="entry name" value="Tscrpt_reg_HTH_GntR"/>
</dbReference>
<dbReference type="AlphaFoldDB" id="A0A261SBD3"/>
<dbReference type="GO" id="GO:0003700">
    <property type="term" value="F:DNA-binding transcription factor activity"/>
    <property type="evidence" value="ECO:0007669"/>
    <property type="project" value="InterPro"/>
</dbReference>
<evidence type="ECO:0000313" key="6">
    <source>
        <dbReference type="Proteomes" id="UP000216020"/>
    </source>
</evidence>
<dbReference type="Gene3D" id="1.10.10.10">
    <property type="entry name" value="Winged helix-like DNA-binding domain superfamily/Winged helix DNA-binding domain"/>
    <property type="match status" value="1"/>
</dbReference>
<dbReference type="PANTHER" id="PTHR43537:SF45">
    <property type="entry name" value="GNTR FAMILY REGULATORY PROTEIN"/>
    <property type="match status" value="1"/>
</dbReference>